<gene>
    <name evidence="2" type="ORF">CLODIP_2_CD03638</name>
</gene>
<protein>
    <submittedName>
        <fullName evidence="2">Uncharacterized protein</fullName>
    </submittedName>
</protein>
<evidence type="ECO:0000313" key="3">
    <source>
        <dbReference type="Proteomes" id="UP000494165"/>
    </source>
</evidence>
<organism evidence="2 3">
    <name type="scientific">Cloeon dipterum</name>
    <dbReference type="NCBI Taxonomy" id="197152"/>
    <lineage>
        <taxon>Eukaryota</taxon>
        <taxon>Metazoa</taxon>
        <taxon>Ecdysozoa</taxon>
        <taxon>Arthropoda</taxon>
        <taxon>Hexapoda</taxon>
        <taxon>Insecta</taxon>
        <taxon>Pterygota</taxon>
        <taxon>Palaeoptera</taxon>
        <taxon>Ephemeroptera</taxon>
        <taxon>Pisciforma</taxon>
        <taxon>Baetidae</taxon>
        <taxon>Cloeon</taxon>
    </lineage>
</organism>
<dbReference type="Proteomes" id="UP000494165">
    <property type="component" value="Unassembled WGS sequence"/>
</dbReference>
<dbReference type="AlphaFoldDB" id="A0A8S1E655"/>
<dbReference type="OrthoDB" id="775972at2759"/>
<sequence>QKSVSIDRLKPAYVLAAQLPEPAPTAPRLIRLAPRRLPIEPAAEEVEQPDQTPEQPEMQPALPAQQPALVEQQPMATAPTNQSADQAQQQQPARTTRSGRQVRFPAKYVSFQTSSLSEGTPVGATTAWRHRQAVVASAQ</sequence>
<evidence type="ECO:0000256" key="1">
    <source>
        <dbReference type="SAM" id="MobiDB-lite"/>
    </source>
</evidence>
<evidence type="ECO:0000313" key="2">
    <source>
        <dbReference type="EMBL" id="CAB3389090.1"/>
    </source>
</evidence>
<reference evidence="2 3" key="1">
    <citation type="submission" date="2020-04" db="EMBL/GenBank/DDBJ databases">
        <authorList>
            <person name="Alioto T."/>
            <person name="Alioto T."/>
            <person name="Gomez Garrido J."/>
        </authorList>
    </citation>
    <scope>NUCLEOTIDE SEQUENCE [LARGE SCALE GENOMIC DNA]</scope>
</reference>
<accession>A0A8S1E655</accession>
<comment type="caution">
    <text evidence="2">The sequence shown here is derived from an EMBL/GenBank/DDBJ whole genome shotgun (WGS) entry which is preliminary data.</text>
</comment>
<keyword evidence="3" id="KW-1185">Reference proteome</keyword>
<dbReference type="EMBL" id="CADEPI010001177">
    <property type="protein sequence ID" value="CAB3389090.1"/>
    <property type="molecule type" value="Genomic_DNA"/>
</dbReference>
<name>A0A8S1E655_9INSE</name>
<feature type="region of interest" description="Disordered" evidence="1">
    <location>
        <begin position="18"/>
        <end position="103"/>
    </location>
</feature>
<feature type="non-terminal residue" evidence="2">
    <location>
        <position position="1"/>
    </location>
</feature>
<proteinExistence type="predicted"/>
<feature type="compositionally biased region" description="Low complexity" evidence="1">
    <location>
        <begin position="82"/>
        <end position="93"/>
    </location>
</feature>
<feature type="compositionally biased region" description="Low complexity" evidence="1">
    <location>
        <begin position="26"/>
        <end position="41"/>
    </location>
</feature>